<dbReference type="AlphaFoldDB" id="A0A0D0EBN6"/>
<protein>
    <submittedName>
        <fullName evidence="2">Unplaced genomic scaffold scaffold_92, whole genome shotgun sequence</fullName>
    </submittedName>
</protein>
<feature type="region of interest" description="Disordered" evidence="1">
    <location>
        <begin position="1"/>
        <end position="78"/>
    </location>
</feature>
<dbReference type="EMBL" id="KN824914">
    <property type="protein sequence ID" value="KIK97935.1"/>
    <property type="molecule type" value="Genomic_DNA"/>
</dbReference>
<evidence type="ECO:0000313" key="2">
    <source>
        <dbReference type="EMBL" id="KIK97935.1"/>
    </source>
</evidence>
<keyword evidence="3" id="KW-1185">Reference proteome</keyword>
<accession>A0A0D0EBN6</accession>
<proteinExistence type="predicted"/>
<dbReference type="HOGENOM" id="CLU_2224083_0_0_1"/>
<organism evidence="2 3">
    <name type="scientific">Paxillus rubicundulus Ve08.2h10</name>
    <dbReference type="NCBI Taxonomy" id="930991"/>
    <lineage>
        <taxon>Eukaryota</taxon>
        <taxon>Fungi</taxon>
        <taxon>Dikarya</taxon>
        <taxon>Basidiomycota</taxon>
        <taxon>Agaricomycotina</taxon>
        <taxon>Agaricomycetes</taxon>
        <taxon>Agaricomycetidae</taxon>
        <taxon>Boletales</taxon>
        <taxon>Paxilineae</taxon>
        <taxon>Paxillaceae</taxon>
        <taxon>Paxillus</taxon>
    </lineage>
</organism>
<dbReference type="InParanoid" id="A0A0D0EBN6"/>
<feature type="compositionally biased region" description="Low complexity" evidence="1">
    <location>
        <begin position="60"/>
        <end position="74"/>
    </location>
</feature>
<dbReference type="Proteomes" id="UP000054538">
    <property type="component" value="Unassembled WGS sequence"/>
</dbReference>
<feature type="compositionally biased region" description="Polar residues" evidence="1">
    <location>
        <begin position="38"/>
        <end position="48"/>
    </location>
</feature>
<evidence type="ECO:0000256" key="1">
    <source>
        <dbReference type="SAM" id="MobiDB-lite"/>
    </source>
</evidence>
<reference evidence="2 3" key="1">
    <citation type="submission" date="2014-04" db="EMBL/GenBank/DDBJ databases">
        <authorList>
            <consortium name="DOE Joint Genome Institute"/>
            <person name="Kuo A."/>
            <person name="Kohler A."/>
            <person name="Jargeat P."/>
            <person name="Nagy L.G."/>
            <person name="Floudas D."/>
            <person name="Copeland A."/>
            <person name="Barry K.W."/>
            <person name="Cichocki N."/>
            <person name="Veneault-Fourrey C."/>
            <person name="LaButti K."/>
            <person name="Lindquist E.A."/>
            <person name="Lipzen A."/>
            <person name="Lundell T."/>
            <person name="Morin E."/>
            <person name="Murat C."/>
            <person name="Sun H."/>
            <person name="Tunlid A."/>
            <person name="Henrissat B."/>
            <person name="Grigoriev I.V."/>
            <person name="Hibbett D.S."/>
            <person name="Martin F."/>
            <person name="Nordberg H.P."/>
            <person name="Cantor M.N."/>
            <person name="Hua S.X."/>
        </authorList>
    </citation>
    <scope>NUCLEOTIDE SEQUENCE [LARGE SCALE GENOMIC DNA]</scope>
    <source>
        <strain evidence="2 3">Ve08.2h10</strain>
    </source>
</reference>
<sequence length="106" mass="11717">MGTRKTKELVRLDDEQKFTNDAKNTRGPNYYTPHRAESTWSTSPTLQGGSIYYTPHRAESTLSTSTSPTLQSPSSPLPPPVLSGHCARMYVAAVWVTSICHSTVYI</sequence>
<reference evidence="3" key="2">
    <citation type="submission" date="2015-01" db="EMBL/GenBank/DDBJ databases">
        <title>Evolutionary Origins and Diversification of the Mycorrhizal Mutualists.</title>
        <authorList>
            <consortium name="DOE Joint Genome Institute"/>
            <consortium name="Mycorrhizal Genomics Consortium"/>
            <person name="Kohler A."/>
            <person name="Kuo A."/>
            <person name="Nagy L.G."/>
            <person name="Floudas D."/>
            <person name="Copeland A."/>
            <person name="Barry K.W."/>
            <person name="Cichocki N."/>
            <person name="Veneault-Fourrey C."/>
            <person name="LaButti K."/>
            <person name="Lindquist E.A."/>
            <person name="Lipzen A."/>
            <person name="Lundell T."/>
            <person name="Morin E."/>
            <person name="Murat C."/>
            <person name="Riley R."/>
            <person name="Ohm R."/>
            <person name="Sun H."/>
            <person name="Tunlid A."/>
            <person name="Henrissat B."/>
            <person name="Grigoriev I.V."/>
            <person name="Hibbett D.S."/>
            <person name="Martin F."/>
        </authorList>
    </citation>
    <scope>NUCLEOTIDE SEQUENCE [LARGE SCALE GENOMIC DNA]</scope>
    <source>
        <strain evidence="3">Ve08.2h10</strain>
    </source>
</reference>
<feature type="compositionally biased region" description="Basic and acidic residues" evidence="1">
    <location>
        <begin position="1"/>
        <end position="24"/>
    </location>
</feature>
<evidence type="ECO:0000313" key="3">
    <source>
        <dbReference type="Proteomes" id="UP000054538"/>
    </source>
</evidence>
<name>A0A0D0EBN6_9AGAM</name>
<gene>
    <name evidence="2" type="ORF">PAXRUDRAFT_24426</name>
</gene>